<comment type="similarity">
    <text evidence="2">Belongs to the HFCD (homooligomeric flavin containing Cys decarboxylase) superfamily.</text>
</comment>
<evidence type="ECO:0000313" key="5">
    <source>
        <dbReference type="Proteomes" id="UP000054248"/>
    </source>
</evidence>
<evidence type="ECO:0000259" key="3">
    <source>
        <dbReference type="Pfam" id="PF02441"/>
    </source>
</evidence>
<dbReference type="Pfam" id="PF02441">
    <property type="entry name" value="Flavoprotein"/>
    <property type="match status" value="1"/>
</dbReference>
<dbReference type="GO" id="GO:0004633">
    <property type="term" value="F:phosphopantothenoylcysteine decarboxylase activity"/>
    <property type="evidence" value="ECO:0007669"/>
    <property type="project" value="TreeGrafter"/>
</dbReference>
<accession>A0A0C3QDX0</accession>
<dbReference type="SUPFAM" id="SSF52507">
    <property type="entry name" value="Homo-oligomeric flavin-containing Cys decarboxylases, HFCD"/>
    <property type="match status" value="1"/>
</dbReference>
<feature type="domain" description="Flavoprotein" evidence="3">
    <location>
        <begin position="17"/>
        <end position="197"/>
    </location>
</feature>
<sequence>MAEQFKAAESRVPGSVHVLLITTGSVASIKARLIVEKLLEYQDVQIQVVATKSSLVFYNRDNIDKLSATSDGRQVRVWTDDDEWSSWKKVGDPLRRWADVVLIAPCSANTLAKIAGGICDNLVTSLLRALDPSTPTFVFPAMNTMMYNHPLTAIHLKTVQEVIGYTVVGPIGKNLACGDVGVGAMTEWTDIVKLVVERWHLELARKQAGTSVV</sequence>
<dbReference type="HOGENOM" id="CLU_033319_3_1_1"/>
<keyword evidence="1" id="KW-0173">Coenzyme A biosynthesis</keyword>
<proteinExistence type="inferred from homology"/>
<reference evidence="4 5" key="1">
    <citation type="submission" date="2014-04" db="EMBL/GenBank/DDBJ databases">
        <authorList>
            <consortium name="DOE Joint Genome Institute"/>
            <person name="Kuo A."/>
            <person name="Girlanda M."/>
            <person name="Perotto S."/>
            <person name="Kohler A."/>
            <person name="Nagy L.G."/>
            <person name="Floudas D."/>
            <person name="Copeland A."/>
            <person name="Barry K.W."/>
            <person name="Cichocki N."/>
            <person name="Veneault-Fourrey C."/>
            <person name="LaButti K."/>
            <person name="Lindquist E.A."/>
            <person name="Lipzen A."/>
            <person name="Lundell T."/>
            <person name="Morin E."/>
            <person name="Murat C."/>
            <person name="Sun H."/>
            <person name="Tunlid A."/>
            <person name="Henrissat B."/>
            <person name="Grigoriev I.V."/>
            <person name="Hibbett D.S."/>
            <person name="Martin F."/>
            <person name="Nordberg H.P."/>
            <person name="Cantor M.N."/>
            <person name="Hua S.X."/>
        </authorList>
    </citation>
    <scope>NUCLEOTIDE SEQUENCE [LARGE SCALE GENOMIC DNA]</scope>
    <source>
        <strain evidence="4 5">MUT 4182</strain>
    </source>
</reference>
<protein>
    <recommendedName>
        <fullName evidence="3">Flavoprotein domain-containing protein</fullName>
    </recommendedName>
</protein>
<dbReference type="InterPro" id="IPR036551">
    <property type="entry name" value="Flavin_trans-like"/>
</dbReference>
<evidence type="ECO:0000256" key="2">
    <source>
        <dbReference type="ARBA" id="ARBA00038350"/>
    </source>
</evidence>
<evidence type="ECO:0000256" key="1">
    <source>
        <dbReference type="ARBA" id="ARBA00022993"/>
    </source>
</evidence>
<dbReference type="STRING" id="1051891.A0A0C3QDX0"/>
<dbReference type="OrthoDB" id="1532798at2759"/>
<evidence type="ECO:0000313" key="4">
    <source>
        <dbReference type="EMBL" id="KIO23886.1"/>
    </source>
</evidence>
<dbReference type="GO" id="GO:0010181">
    <property type="term" value="F:FMN binding"/>
    <property type="evidence" value="ECO:0007669"/>
    <property type="project" value="TreeGrafter"/>
</dbReference>
<dbReference type="AlphaFoldDB" id="A0A0C3QDX0"/>
<gene>
    <name evidence="4" type="ORF">M407DRAFT_26680</name>
</gene>
<dbReference type="GO" id="GO:0015937">
    <property type="term" value="P:coenzyme A biosynthetic process"/>
    <property type="evidence" value="ECO:0007669"/>
    <property type="project" value="UniProtKB-KW"/>
</dbReference>
<keyword evidence="5" id="KW-1185">Reference proteome</keyword>
<name>A0A0C3QDX0_9AGAM</name>
<dbReference type="GO" id="GO:0071513">
    <property type="term" value="C:phosphopantothenoylcysteine decarboxylase complex"/>
    <property type="evidence" value="ECO:0007669"/>
    <property type="project" value="TreeGrafter"/>
</dbReference>
<reference evidence="5" key="2">
    <citation type="submission" date="2015-01" db="EMBL/GenBank/DDBJ databases">
        <title>Evolutionary Origins and Diversification of the Mycorrhizal Mutualists.</title>
        <authorList>
            <consortium name="DOE Joint Genome Institute"/>
            <consortium name="Mycorrhizal Genomics Consortium"/>
            <person name="Kohler A."/>
            <person name="Kuo A."/>
            <person name="Nagy L.G."/>
            <person name="Floudas D."/>
            <person name="Copeland A."/>
            <person name="Barry K.W."/>
            <person name="Cichocki N."/>
            <person name="Veneault-Fourrey C."/>
            <person name="LaButti K."/>
            <person name="Lindquist E.A."/>
            <person name="Lipzen A."/>
            <person name="Lundell T."/>
            <person name="Morin E."/>
            <person name="Murat C."/>
            <person name="Riley R."/>
            <person name="Ohm R."/>
            <person name="Sun H."/>
            <person name="Tunlid A."/>
            <person name="Henrissat B."/>
            <person name="Grigoriev I.V."/>
            <person name="Hibbett D.S."/>
            <person name="Martin F."/>
        </authorList>
    </citation>
    <scope>NUCLEOTIDE SEQUENCE [LARGE SCALE GENOMIC DNA]</scope>
    <source>
        <strain evidence="5">MUT 4182</strain>
    </source>
</reference>
<dbReference type="Proteomes" id="UP000054248">
    <property type="component" value="Unassembled WGS sequence"/>
</dbReference>
<organism evidence="4 5">
    <name type="scientific">Tulasnella calospora MUT 4182</name>
    <dbReference type="NCBI Taxonomy" id="1051891"/>
    <lineage>
        <taxon>Eukaryota</taxon>
        <taxon>Fungi</taxon>
        <taxon>Dikarya</taxon>
        <taxon>Basidiomycota</taxon>
        <taxon>Agaricomycotina</taxon>
        <taxon>Agaricomycetes</taxon>
        <taxon>Cantharellales</taxon>
        <taxon>Tulasnellaceae</taxon>
        <taxon>Tulasnella</taxon>
    </lineage>
</organism>
<dbReference type="PANTHER" id="PTHR14359">
    <property type="entry name" value="HOMO-OLIGOMERIC FLAVIN CONTAINING CYS DECARBOXYLASE FAMILY"/>
    <property type="match status" value="1"/>
</dbReference>
<dbReference type="Gene3D" id="3.40.50.1950">
    <property type="entry name" value="Flavin prenyltransferase-like"/>
    <property type="match status" value="1"/>
</dbReference>
<dbReference type="PANTHER" id="PTHR14359:SF6">
    <property type="entry name" value="PHOSPHOPANTOTHENOYLCYSTEINE DECARBOXYLASE"/>
    <property type="match status" value="1"/>
</dbReference>
<dbReference type="InterPro" id="IPR003382">
    <property type="entry name" value="Flavoprotein"/>
</dbReference>
<dbReference type="EMBL" id="KN823073">
    <property type="protein sequence ID" value="KIO23886.1"/>
    <property type="molecule type" value="Genomic_DNA"/>
</dbReference>